<gene>
    <name evidence="1" type="ORF">EJ08DRAFT_693990</name>
</gene>
<keyword evidence="2" id="KW-1185">Reference proteome</keyword>
<protein>
    <submittedName>
        <fullName evidence="1">Uncharacterized protein</fullName>
    </submittedName>
</protein>
<name>A0A9P4U2F4_9PEZI</name>
<evidence type="ECO:0000313" key="1">
    <source>
        <dbReference type="EMBL" id="KAF2433958.1"/>
    </source>
</evidence>
<accession>A0A9P4U2F4</accession>
<dbReference type="PANTHER" id="PTHR40788">
    <property type="entry name" value="CLR5 DOMAIN-CONTAINING PROTEIN-RELATED"/>
    <property type="match status" value="1"/>
</dbReference>
<organism evidence="1 2">
    <name type="scientific">Tothia fuscella</name>
    <dbReference type="NCBI Taxonomy" id="1048955"/>
    <lineage>
        <taxon>Eukaryota</taxon>
        <taxon>Fungi</taxon>
        <taxon>Dikarya</taxon>
        <taxon>Ascomycota</taxon>
        <taxon>Pezizomycotina</taxon>
        <taxon>Dothideomycetes</taxon>
        <taxon>Pleosporomycetidae</taxon>
        <taxon>Venturiales</taxon>
        <taxon>Cylindrosympodiaceae</taxon>
        <taxon>Tothia</taxon>
    </lineage>
</organism>
<reference evidence="1" key="1">
    <citation type="journal article" date="2020" name="Stud. Mycol.">
        <title>101 Dothideomycetes genomes: a test case for predicting lifestyles and emergence of pathogens.</title>
        <authorList>
            <person name="Haridas S."/>
            <person name="Albert R."/>
            <person name="Binder M."/>
            <person name="Bloem J."/>
            <person name="Labutti K."/>
            <person name="Salamov A."/>
            <person name="Andreopoulos B."/>
            <person name="Baker S."/>
            <person name="Barry K."/>
            <person name="Bills G."/>
            <person name="Bluhm B."/>
            <person name="Cannon C."/>
            <person name="Castanera R."/>
            <person name="Culley D."/>
            <person name="Daum C."/>
            <person name="Ezra D."/>
            <person name="Gonzalez J."/>
            <person name="Henrissat B."/>
            <person name="Kuo A."/>
            <person name="Liang C."/>
            <person name="Lipzen A."/>
            <person name="Lutzoni F."/>
            <person name="Magnuson J."/>
            <person name="Mondo S."/>
            <person name="Nolan M."/>
            <person name="Ohm R."/>
            <person name="Pangilinan J."/>
            <person name="Park H.-J."/>
            <person name="Ramirez L."/>
            <person name="Alfaro M."/>
            <person name="Sun H."/>
            <person name="Tritt A."/>
            <person name="Yoshinaga Y."/>
            <person name="Zwiers L.-H."/>
            <person name="Turgeon B."/>
            <person name="Goodwin S."/>
            <person name="Spatafora J."/>
            <person name="Crous P."/>
            <person name="Grigoriev I."/>
        </authorList>
    </citation>
    <scope>NUCLEOTIDE SEQUENCE</scope>
    <source>
        <strain evidence="1">CBS 130266</strain>
    </source>
</reference>
<dbReference type="PANTHER" id="PTHR40788:SF2">
    <property type="entry name" value="CLR5 DOMAIN-CONTAINING PROTEIN"/>
    <property type="match status" value="1"/>
</dbReference>
<evidence type="ECO:0000313" key="2">
    <source>
        <dbReference type="Proteomes" id="UP000800235"/>
    </source>
</evidence>
<comment type="caution">
    <text evidence="1">The sequence shown here is derived from an EMBL/GenBank/DDBJ whole genome shotgun (WGS) entry which is preliminary data.</text>
</comment>
<sequence length="414" mass="47395">MKARPGFRHNIITQAVTLNGEIYTQFEHRSGKDMVAFLRDYPLDCCLWLMSNSPADDGFVDHAVLFQYLQHHLEMSFVEEQKRVDEIMHRKISTLATALQMLTAVRLYRPRNNSKHSDVADPRNLWKQNRVKITVACEAINKEWAELGAAFLTKFYAVPLPTGPKDIIYLQGNRQLRSELDLFWSGARDVLRRRYEATGRSEDEIICMLEPLQAHTDLAHINSVQEEDQRIIGYIEQTNKSRLGAPNSSNQILEKAQTVWGVSDTARDKHIVSVDKKKNRPDTASEHATPIEDELANLELDDNDEQPRLEVILPKRAYDVMMLLFPAEVEEPPEKSVAWTSFVNSMMDAGFIARSTGGSSVSFDHPAGQGKIAFHKPHPSPKIDPIMLLWMGKRLKKWFGWERETFVLEESKLV</sequence>
<dbReference type="Proteomes" id="UP000800235">
    <property type="component" value="Unassembled WGS sequence"/>
</dbReference>
<dbReference type="EMBL" id="MU007018">
    <property type="protein sequence ID" value="KAF2433958.1"/>
    <property type="molecule type" value="Genomic_DNA"/>
</dbReference>
<dbReference type="OrthoDB" id="2922289at2759"/>
<proteinExistence type="predicted"/>
<dbReference type="AlphaFoldDB" id="A0A9P4U2F4"/>